<feature type="transmembrane region" description="Helical" evidence="1">
    <location>
        <begin position="226"/>
        <end position="244"/>
    </location>
</feature>
<dbReference type="Proteomes" id="UP000240009">
    <property type="component" value="Unassembled WGS sequence"/>
</dbReference>
<evidence type="ECO:0008006" key="4">
    <source>
        <dbReference type="Google" id="ProtNLM"/>
    </source>
</evidence>
<dbReference type="AlphaFoldDB" id="A0A2S8FY38"/>
<proteinExistence type="predicted"/>
<name>A0A2S8FY38_9BACT</name>
<gene>
    <name evidence="2" type="ORF">C5Y96_08030</name>
</gene>
<accession>A0A2S8FY38</accession>
<feature type="transmembrane region" description="Helical" evidence="1">
    <location>
        <begin position="94"/>
        <end position="115"/>
    </location>
</feature>
<feature type="transmembrane region" description="Helical" evidence="1">
    <location>
        <begin position="31"/>
        <end position="56"/>
    </location>
</feature>
<feature type="transmembrane region" description="Helical" evidence="1">
    <location>
        <begin position="63"/>
        <end position="82"/>
    </location>
</feature>
<comment type="caution">
    <text evidence="2">The sequence shown here is derived from an EMBL/GenBank/DDBJ whole genome shotgun (WGS) entry which is preliminary data.</text>
</comment>
<reference evidence="2 3" key="1">
    <citation type="submission" date="2018-02" db="EMBL/GenBank/DDBJ databases">
        <title>Comparative genomes isolates from brazilian mangrove.</title>
        <authorList>
            <person name="Araujo J.E."/>
            <person name="Taketani R.G."/>
            <person name="Silva M.C.P."/>
            <person name="Loureco M.V."/>
            <person name="Andreote F.D."/>
        </authorList>
    </citation>
    <scope>NUCLEOTIDE SEQUENCE [LARGE SCALE GENOMIC DNA]</scope>
    <source>
        <strain evidence="2 3">HEX-2 MGV</strain>
    </source>
</reference>
<feature type="transmembrane region" description="Helical" evidence="1">
    <location>
        <begin position="127"/>
        <end position="148"/>
    </location>
</feature>
<dbReference type="RefSeq" id="WP_105351750.1">
    <property type="nucleotide sequence ID" value="NZ_PUIA01000017.1"/>
</dbReference>
<dbReference type="EMBL" id="PUIA01000017">
    <property type="protein sequence ID" value="PQO37097.1"/>
    <property type="molecule type" value="Genomic_DNA"/>
</dbReference>
<sequence>MKTKENPIREPDTNVQAGPRFKLKWILVGHAFLAIVAFFIYPLLLWSQVAMASFWLALGKGPIWSRLLWMVSAGFILGILMVNPSTPSVAIPSLLWTVVFTCLFAGIGVVVLGQIPQWALLRVQFRFWELLVGMACLGFGFFVVDLLGNLDATPRALWKVMYYILISSGLLGLGTAAIGMILLARPGLPRKVVQGIALLITILIPSFDYLACETLQYYPDRTEDRVQFYLTNLAIVWTTVLLYLDALNSGEQMIFETNVDESTMEERNP</sequence>
<keyword evidence="1" id="KW-0472">Membrane</keyword>
<evidence type="ECO:0000256" key="1">
    <source>
        <dbReference type="SAM" id="Phobius"/>
    </source>
</evidence>
<dbReference type="OrthoDB" id="9970478at2"/>
<keyword evidence="1" id="KW-1133">Transmembrane helix</keyword>
<protein>
    <recommendedName>
        <fullName evidence="4">Transmembrane protein</fullName>
    </recommendedName>
</protein>
<evidence type="ECO:0000313" key="2">
    <source>
        <dbReference type="EMBL" id="PQO37097.1"/>
    </source>
</evidence>
<evidence type="ECO:0000313" key="3">
    <source>
        <dbReference type="Proteomes" id="UP000240009"/>
    </source>
</evidence>
<feature type="transmembrane region" description="Helical" evidence="1">
    <location>
        <begin position="192"/>
        <end position="211"/>
    </location>
</feature>
<keyword evidence="1" id="KW-0812">Transmembrane</keyword>
<feature type="transmembrane region" description="Helical" evidence="1">
    <location>
        <begin position="160"/>
        <end position="183"/>
    </location>
</feature>
<organism evidence="2 3">
    <name type="scientific">Blastopirellula marina</name>
    <dbReference type="NCBI Taxonomy" id="124"/>
    <lineage>
        <taxon>Bacteria</taxon>
        <taxon>Pseudomonadati</taxon>
        <taxon>Planctomycetota</taxon>
        <taxon>Planctomycetia</taxon>
        <taxon>Pirellulales</taxon>
        <taxon>Pirellulaceae</taxon>
        <taxon>Blastopirellula</taxon>
    </lineage>
</organism>